<dbReference type="PANTHER" id="PTHR15321:SF3">
    <property type="entry name" value="TP53-BINDING PROTEIN 1"/>
    <property type="match status" value="1"/>
</dbReference>
<evidence type="ECO:0000313" key="5">
    <source>
        <dbReference type="EMBL" id="CCA76546.1"/>
    </source>
</evidence>
<evidence type="ECO:0000256" key="1">
    <source>
        <dbReference type="ARBA" id="ARBA00004123"/>
    </source>
</evidence>
<dbReference type="GO" id="GO:0005634">
    <property type="term" value="C:nucleus"/>
    <property type="evidence" value="ECO:0007669"/>
    <property type="project" value="UniProtKB-SubCell"/>
</dbReference>
<evidence type="ECO:0000259" key="4">
    <source>
        <dbReference type="PROSITE" id="PS50172"/>
    </source>
</evidence>
<comment type="caution">
    <text evidence="5">The sequence shown here is derived from an EMBL/GenBank/DDBJ whole genome shotgun (WGS) entry which is preliminary data.</text>
</comment>
<dbReference type="PROSITE" id="PS50172">
    <property type="entry name" value="BRCT"/>
    <property type="match status" value="1"/>
</dbReference>
<dbReference type="SMART" id="SM00292">
    <property type="entry name" value="BRCT"/>
    <property type="match status" value="1"/>
</dbReference>
<dbReference type="SUPFAM" id="SSF52113">
    <property type="entry name" value="BRCT domain"/>
    <property type="match status" value="1"/>
</dbReference>
<comment type="subcellular location">
    <subcellularLocation>
        <location evidence="1">Nucleus</location>
    </subcellularLocation>
</comment>
<dbReference type="InterPro" id="IPR047252">
    <property type="entry name" value="TP53BP1-like"/>
</dbReference>
<dbReference type="CDD" id="cd17745">
    <property type="entry name" value="BRCT_p53bp1_rpt1"/>
    <property type="match status" value="1"/>
</dbReference>
<dbReference type="GO" id="GO:0045944">
    <property type="term" value="P:positive regulation of transcription by RNA polymerase II"/>
    <property type="evidence" value="ECO:0007669"/>
    <property type="project" value="TreeGrafter"/>
</dbReference>
<accession>G4TZ03</accession>
<reference evidence="5 6" key="1">
    <citation type="journal article" date="2011" name="PLoS Pathog.">
        <title>Endophytic Life Strategies Decoded by Genome and Transcriptome Analyses of the Mutualistic Root Symbiont Piriformospora indica.</title>
        <authorList>
            <person name="Zuccaro A."/>
            <person name="Lahrmann U."/>
            <person name="Guldener U."/>
            <person name="Langen G."/>
            <person name="Pfiffi S."/>
            <person name="Biedenkopf D."/>
            <person name="Wong P."/>
            <person name="Samans B."/>
            <person name="Grimm C."/>
            <person name="Basiewicz M."/>
            <person name="Murat C."/>
            <person name="Martin F."/>
            <person name="Kogel K.H."/>
        </authorList>
    </citation>
    <scope>NUCLEOTIDE SEQUENCE [LARGE SCALE GENOMIC DNA]</scope>
    <source>
        <strain evidence="5 6">DSM 11827</strain>
    </source>
</reference>
<dbReference type="OMA" id="MRILCIS"/>
<dbReference type="InterPro" id="IPR036420">
    <property type="entry name" value="BRCT_dom_sf"/>
</dbReference>
<evidence type="ECO:0000313" key="6">
    <source>
        <dbReference type="Proteomes" id="UP000007148"/>
    </source>
</evidence>
<evidence type="ECO:0000256" key="3">
    <source>
        <dbReference type="ARBA" id="ARBA00023242"/>
    </source>
</evidence>
<evidence type="ECO:0000256" key="2">
    <source>
        <dbReference type="ARBA" id="ARBA00022763"/>
    </source>
</evidence>
<dbReference type="GO" id="GO:0000077">
    <property type="term" value="P:DNA damage checkpoint signaling"/>
    <property type="evidence" value="ECO:0007669"/>
    <property type="project" value="TreeGrafter"/>
</dbReference>
<dbReference type="InterPro" id="IPR047249">
    <property type="entry name" value="BRCT_p53bp1-like_rpt1"/>
</dbReference>
<sequence length="485" mass="53581">MAHFPESKRFFPGYAVARTGVKWQVNPCDDSPSVFVEPGSMRRCVFREGDIVTMTPDGNGENYGDAIVILVDSKWDEELVVKLRIGADDDVEERYVHVRHISVQDQHITKQWDTRKVSHRDLETEEPVAESPVPMSAIGRTGSLIITPPLKATAPSSFRGQPGISGKMFAGVGFIISSFDRDTKFLTDNGGIIFPSWLDAFRFDGVIEKVKGGPTRAKRWTRGMSTGRGRNKMSPSAPVTWIGGDFDVTVRTMFVIAGKCAMTPKYLMALALGIPIVSPKWLDECKETSSRVNWLPYLLPAHPQNSPLSIVSSLPYQTPDPLWGSPMYDASILQNLLAHGPLHHRRILADKPSVLFVAADCITKIEADLDAIKKDAYERPKDPSCEFPFVYCCLAMGAQQIEAVEKYDHATDPTLLKYNVVVLADELHGPKAKENILLASLPKTLVEAAKSGVQVLNQTDFKMSLACGKLLTVSHRPNHHVSATI</sequence>
<dbReference type="GO" id="GO:0042393">
    <property type="term" value="F:histone binding"/>
    <property type="evidence" value="ECO:0007669"/>
    <property type="project" value="TreeGrafter"/>
</dbReference>
<dbReference type="Proteomes" id="UP000007148">
    <property type="component" value="Unassembled WGS sequence"/>
</dbReference>
<dbReference type="PANTHER" id="PTHR15321">
    <property type="entry name" value="TUMOR SUPPRESSOR P53-BINDING PROTEIN 1"/>
    <property type="match status" value="1"/>
</dbReference>
<dbReference type="AlphaFoldDB" id="G4TZ03"/>
<keyword evidence="3" id="KW-0539">Nucleus</keyword>
<dbReference type="STRING" id="1109443.G4TZ03"/>
<keyword evidence="6" id="KW-1185">Reference proteome</keyword>
<dbReference type="InterPro" id="IPR001357">
    <property type="entry name" value="BRCT_dom"/>
</dbReference>
<dbReference type="InParanoid" id="G4TZ03"/>
<dbReference type="OrthoDB" id="129353at2759"/>
<dbReference type="Gene3D" id="3.40.50.10190">
    <property type="entry name" value="BRCT domain"/>
    <property type="match status" value="1"/>
</dbReference>
<dbReference type="Pfam" id="PF00533">
    <property type="entry name" value="BRCT"/>
    <property type="match status" value="1"/>
</dbReference>
<feature type="domain" description="BRCT" evidence="4">
    <location>
        <begin position="243"/>
        <end position="299"/>
    </location>
</feature>
<gene>
    <name evidence="5" type="ORF">PIIN_10539</name>
</gene>
<dbReference type="EMBL" id="CAFZ01000822">
    <property type="protein sequence ID" value="CCA76546.1"/>
    <property type="molecule type" value="Genomic_DNA"/>
</dbReference>
<keyword evidence="2" id="KW-0227">DNA damage</keyword>
<organism evidence="5 6">
    <name type="scientific">Serendipita indica (strain DSM 11827)</name>
    <name type="common">Root endophyte fungus</name>
    <name type="synonym">Piriformospora indica</name>
    <dbReference type="NCBI Taxonomy" id="1109443"/>
    <lineage>
        <taxon>Eukaryota</taxon>
        <taxon>Fungi</taxon>
        <taxon>Dikarya</taxon>
        <taxon>Basidiomycota</taxon>
        <taxon>Agaricomycotina</taxon>
        <taxon>Agaricomycetes</taxon>
        <taxon>Sebacinales</taxon>
        <taxon>Serendipitaceae</taxon>
        <taxon>Serendipita</taxon>
    </lineage>
</organism>
<name>G4TZ03_SERID</name>
<proteinExistence type="predicted"/>
<protein>
    <recommendedName>
        <fullName evidence="4">BRCT domain-containing protein</fullName>
    </recommendedName>
</protein>
<dbReference type="HOGENOM" id="CLU_621365_0_0_1"/>